<accession>A0A0A9AVI9</accession>
<dbReference type="AlphaFoldDB" id="A0A0A9AVI9"/>
<proteinExistence type="predicted"/>
<sequence>MCCLSLMLTITLSLLVTTTYEPNHVA</sequence>
<protein>
    <submittedName>
        <fullName evidence="1">Uncharacterized protein</fullName>
    </submittedName>
</protein>
<organism evidence="1">
    <name type="scientific">Arundo donax</name>
    <name type="common">Giant reed</name>
    <name type="synonym">Donax arundinaceus</name>
    <dbReference type="NCBI Taxonomy" id="35708"/>
    <lineage>
        <taxon>Eukaryota</taxon>
        <taxon>Viridiplantae</taxon>
        <taxon>Streptophyta</taxon>
        <taxon>Embryophyta</taxon>
        <taxon>Tracheophyta</taxon>
        <taxon>Spermatophyta</taxon>
        <taxon>Magnoliopsida</taxon>
        <taxon>Liliopsida</taxon>
        <taxon>Poales</taxon>
        <taxon>Poaceae</taxon>
        <taxon>PACMAD clade</taxon>
        <taxon>Arundinoideae</taxon>
        <taxon>Arundineae</taxon>
        <taxon>Arundo</taxon>
    </lineage>
</organism>
<evidence type="ECO:0000313" key="1">
    <source>
        <dbReference type="EMBL" id="JAD55769.1"/>
    </source>
</evidence>
<reference evidence="1" key="2">
    <citation type="journal article" date="2015" name="Data Brief">
        <title>Shoot transcriptome of the giant reed, Arundo donax.</title>
        <authorList>
            <person name="Barrero R.A."/>
            <person name="Guerrero F.D."/>
            <person name="Moolhuijzen P."/>
            <person name="Goolsby J.A."/>
            <person name="Tidwell J."/>
            <person name="Bellgard S.E."/>
            <person name="Bellgard M.I."/>
        </authorList>
    </citation>
    <scope>NUCLEOTIDE SEQUENCE</scope>
    <source>
        <tissue evidence="1">Shoot tissue taken approximately 20 cm above the soil surface</tissue>
    </source>
</reference>
<dbReference type="EMBL" id="GBRH01242126">
    <property type="protein sequence ID" value="JAD55769.1"/>
    <property type="molecule type" value="Transcribed_RNA"/>
</dbReference>
<name>A0A0A9AVI9_ARUDO</name>
<reference evidence="1" key="1">
    <citation type="submission" date="2014-09" db="EMBL/GenBank/DDBJ databases">
        <authorList>
            <person name="Magalhaes I.L.F."/>
            <person name="Oliveira U."/>
            <person name="Santos F.R."/>
            <person name="Vidigal T.H.D.A."/>
            <person name="Brescovit A.D."/>
            <person name="Santos A.J."/>
        </authorList>
    </citation>
    <scope>NUCLEOTIDE SEQUENCE</scope>
    <source>
        <tissue evidence="1">Shoot tissue taken approximately 20 cm above the soil surface</tissue>
    </source>
</reference>